<proteinExistence type="predicted"/>
<dbReference type="EMBL" id="QWDR01000001">
    <property type="protein sequence ID" value="RJY33986.1"/>
    <property type="molecule type" value="Genomic_DNA"/>
</dbReference>
<organism evidence="1 2">
    <name type="scientific">Legionella pneumophila subsp. pneumophila</name>
    <dbReference type="NCBI Taxonomy" id="91891"/>
    <lineage>
        <taxon>Bacteria</taxon>
        <taxon>Pseudomonadati</taxon>
        <taxon>Pseudomonadota</taxon>
        <taxon>Gammaproteobacteria</taxon>
        <taxon>Legionellales</taxon>
        <taxon>Legionellaceae</taxon>
        <taxon>Legionella</taxon>
    </lineage>
</organism>
<reference evidence="1 2" key="1">
    <citation type="submission" date="2018-08" db="EMBL/GenBank/DDBJ databases">
        <title>Genome Sequences of Legionella pneumophila subsp. pneumophila Isolates, Recovered from a Drinking Water System in a Large Builging.</title>
        <authorList>
            <person name="Gomez-Alvarez V."/>
            <person name="Boczek L."/>
            <person name="King D."/>
            <person name="Pemberton A."/>
            <person name="Pfaller S."/>
            <person name="Rodgers M."/>
            <person name="Santodomingo J."/>
            <person name="Revetta R."/>
        </authorList>
    </citation>
    <scope>NUCLEOTIDE SEQUENCE [LARGE SCALE GENOMIC DNA]</scope>
    <source>
        <strain evidence="1 2">L01C.1</strain>
    </source>
</reference>
<gene>
    <name evidence="1" type="ORF">D1H98_04105</name>
</gene>
<comment type="caution">
    <text evidence="1">The sequence shown here is derived from an EMBL/GenBank/DDBJ whole genome shotgun (WGS) entry which is preliminary data.</text>
</comment>
<dbReference type="InterPro" id="IPR011009">
    <property type="entry name" value="Kinase-like_dom_sf"/>
</dbReference>
<sequence length="75" mass="8466">MNKLLRCKTPALDDKQGYLVMKNAGTMDLFELLEALDAGIITLNVKEKLQLTYTIIKAVIEQSHNLNLIHTDLKP</sequence>
<dbReference type="Proteomes" id="UP000277145">
    <property type="component" value="Unassembled WGS sequence"/>
</dbReference>
<dbReference type="RefSeq" id="WP_011212724.1">
    <property type="nucleotide sequence ID" value="NZ_CP021281.1"/>
</dbReference>
<protein>
    <recommendedName>
        <fullName evidence="3">Protein kinase domain-containing protein</fullName>
    </recommendedName>
</protein>
<evidence type="ECO:0008006" key="3">
    <source>
        <dbReference type="Google" id="ProtNLM"/>
    </source>
</evidence>
<dbReference type="SUPFAM" id="SSF56112">
    <property type="entry name" value="Protein kinase-like (PK-like)"/>
    <property type="match status" value="1"/>
</dbReference>
<evidence type="ECO:0000313" key="2">
    <source>
        <dbReference type="Proteomes" id="UP000277145"/>
    </source>
</evidence>
<name>A0A3A6VW78_LEGPN</name>
<evidence type="ECO:0000313" key="1">
    <source>
        <dbReference type="EMBL" id="RJY33986.1"/>
    </source>
</evidence>
<accession>A0A3A6VW78</accession>
<dbReference type="AlphaFoldDB" id="A0A3A6VW78"/>